<feature type="non-terminal residue" evidence="2">
    <location>
        <position position="245"/>
    </location>
</feature>
<proteinExistence type="predicted"/>
<protein>
    <submittedName>
        <fullName evidence="2">Uncharacterized protein</fullName>
    </submittedName>
</protein>
<reference evidence="2" key="1">
    <citation type="journal article" date="2014" name="Front. Microbiol.">
        <title>High frequency of phylogenetically diverse reductive dehalogenase-homologous genes in deep subseafloor sedimentary metagenomes.</title>
        <authorList>
            <person name="Kawai M."/>
            <person name="Futagami T."/>
            <person name="Toyoda A."/>
            <person name="Takaki Y."/>
            <person name="Nishi S."/>
            <person name="Hori S."/>
            <person name="Arai W."/>
            <person name="Tsubouchi T."/>
            <person name="Morono Y."/>
            <person name="Uchiyama I."/>
            <person name="Ito T."/>
            <person name="Fujiyama A."/>
            <person name="Inagaki F."/>
            <person name="Takami H."/>
        </authorList>
    </citation>
    <scope>NUCLEOTIDE SEQUENCE</scope>
    <source>
        <strain evidence="2">Expedition CK06-06</strain>
    </source>
</reference>
<accession>X1HGR9</accession>
<feature type="region of interest" description="Disordered" evidence="1">
    <location>
        <begin position="1"/>
        <end position="21"/>
    </location>
</feature>
<evidence type="ECO:0000313" key="2">
    <source>
        <dbReference type="EMBL" id="GAH68652.1"/>
    </source>
</evidence>
<comment type="caution">
    <text evidence="2">The sequence shown here is derived from an EMBL/GenBank/DDBJ whole genome shotgun (WGS) entry which is preliminary data.</text>
</comment>
<dbReference type="EMBL" id="BARU01028264">
    <property type="protein sequence ID" value="GAH68652.1"/>
    <property type="molecule type" value="Genomic_DNA"/>
</dbReference>
<name>X1HGR9_9ZZZZ</name>
<dbReference type="AlphaFoldDB" id="X1HGR9"/>
<evidence type="ECO:0000256" key="1">
    <source>
        <dbReference type="SAM" id="MobiDB-lite"/>
    </source>
</evidence>
<organism evidence="2">
    <name type="scientific">marine sediment metagenome</name>
    <dbReference type="NCBI Taxonomy" id="412755"/>
    <lineage>
        <taxon>unclassified sequences</taxon>
        <taxon>metagenomes</taxon>
        <taxon>ecological metagenomes</taxon>
    </lineage>
</organism>
<sequence length="245" mass="25333">MTAMSLNLAPHSPESPSEKDRFYRSDEHKWYIYNGTDWKALGGTDISDADAAVGDVKDGKFFYAVEEPRREGTMPTVAIAPGSSAYPAGYHAGEGGGLVAVDADLVTGNIKATITIFNVVGHTDVRNVSDADAVAAEVKTGSTFYAEGGARKTGSGTQTLSDASEEVAAGYYVATTLSTVDGDLVTGSIKSGITLFGIAGHDDVRNVSDADALVGEVKTGSTFYAVGGARKTGTGTKTLSPDSEN</sequence>
<gene>
    <name evidence="2" type="ORF">S03H2_45144</name>
</gene>